<comment type="caution">
    <text evidence="3">The sequence shown here is derived from an EMBL/GenBank/DDBJ whole genome shotgun (WGS) entry which is preliminary data.</text>
</comment>
<dbReference type="Gene3D" id="3.40.50.12170">
    <property type="entry name" value="Uncharacterised protein PF07075, DUF1343"/>
    <property type="match status" value="1"/>
</dbReference>
<reference evidence="3 4" key="1">
    <citation type="submission" date="2022-12" db="EMBL/GenBank/DDBJ databases">
        <title>Chitinophagaceae gen. sp. nov., a new member of the family Chitinophagaceae, isolated from soil in a chemical factory.</title>
        <authorList>
            <person name="Ke Z."/>
        </authorList>
    </citation>
    <scope>NUCLEOTIDE SEQUENCE [LARGE SCALE GENOMIC DNA]</scope>
    <source>
        <strain evidence="3 4">LY-5</strain>
    </source>
</reference>
<dbReference type="Proteomes" id="UP001210231">
    <property type="component" value="Unassembled WGS sequence"/>
</dbReference>
<dbReference type="PANTHER" id="PTHR42915:SF1">
    <property type="entry name" value="PEPTIDOGLYCAN BETA-N-ACETYLMURAMIDASE NAMZ"/>
    <property type="match status" value="1"/>
</dbReference>
<name>A0ABT4UJU1_9BACT</name>
<dbReference type="EMBL" id="JAQGEF010000010">
    <property type="protein sequence ID" value="MDA3615111.1"/>
    <property type="molecule type" value="Genomic_DNA"/>
</dbReference>
<protein>
    <submittedName>
        <fullName evidence="3">DUF1343 domain-containing protein</fullName>
    </submittedName>
</protein>
<gene>
    <name evidence="3" type="ORF">O3P16_09850</name>
</gene>
<dbReference type="Pfam" id="PF20732">
    <property type="entry name" value="NamZ_C"/>
    <property type="match status" value="1"/>
</dbReference>
<evidence type="ECO:0000313" key="3">
    <source>
        <dbReference type="EMBL" id="MDA3615111.1"/>
    </source>
</evidence>
<dbReference type="Pfam" id="PF07075">
    <property type="entry name" value="NamZ_N"/>
    <property type="match status" value="1"/>
</dbReference>
<dbReference type="InterPro" id="IPR048502">
    <property type="entry name" value="NamZ_N"/>
</dbReference>
<sequence length="414" mass="46107">MVKQILTTVLLGLFLGVFGLSTYAQNNKDVLVGAANISDYLPELNGKKVAVFANQTSLVGSTHLVDTLLKSGIQIVRIFSPEHGFRGTADAGAHIKNSTDSATGLPIVSLYGATRIPTAALLSDIDVVIFDMQDVGVRFYTYISSLEEMMEVTLVNNKTLLVLDRPNPNGFYIDGPVLEDGYSSFVGKQKVPVVYGMTIGEYGQMIAGEKWLNKAANEAYAKNRSLLKVVPCKSYNRKETYELPVKPSPNLPNLQSILLYPSLCFFEGTNVSLGRGTELPFQVYGAPGFPNSLWAFTPKSMPGATNPPLKNIKCYGYDLSKEPINTADTKWQKIQLSYLLDAYKLYPNKNTFFTNEGKSNPGNNSYFFNKLAGNKQLMFQVMNNKTEDEIRESWQKSLDAFKQIRKKYLLYEDF</sequence>
<evidence type="ECO:0000259" key="1">
    <source>
        <dbReference type="Pfam" id="PF07075"/>
    </source>
</evidence>
<dbReference type="RefSeq" id="WP_407031435.1">
    <property type="nucleotide sequence ID" value="NZ_JAQGEF010000010.1"/>
</dbReference>
<dbReference type="Gene3D" id="3.90.1150.140">
    <property type="match status" value="1"/>
</dbReference>
<keyword evidence="4" id="KW-1185">Reference proteome</keyword>
<feature type="domain" description="Peptidoglycan beta-N-acetylmuramidase NamZ N-terminal" evidence="1">
    <location>
        <begin position="49"/>
        <end position="255"/>
    </location>
</feature>
<dbReference type="PIRSF" id="PIRSF016719">
    <property type="entry name" value="UCP016719"/>
    <property type="match status" value="1"/>
</dbReference>
<dbReference type="InterPro" id="IPR048503">
    <property type="entry name" value="NamZ_C"/>
</dbReference>
<evidence type="ECO:0000313" key="4">
    <source>
        <dbReference type="Proteomes" id="UP001210231"/>
    </source>
</evidence>
<dbReference type="InterPro" id="IPR008302">
    <property type="entry name" value="NamZ"/>
</dbReference>
<accession>A0ABT4UJU1</accession>
<feature type="domain" description="Peptidoglycan beta-N-acetylmuramidase NamZ C-terminal" evidence="2">
    <location>
        <begin position="258"/>
        <end position="411"/>
    </location>
</feature>
<evidence type="ECO:0000259" key="2">
    <source>
        <dbReference type="Pfam" id="PF20732"/>
    </source>
</evidence>
<proteinExistence type="predicted"/>
<organism evidence="3 4">
    <name type="scientific">Polluticaenibacter yanchengensis</name>
    <dbReference type="NCBI Taxonomy" id="3014562"/>
    <lineage>
        <taxon>Bacteria</taxon>
        <taxon>Pseudomonadati</taxon>
        <taxon>Bacteroidota</taxon>
        <taxon>Chitinophagia</taxon>
        <taxon>Chitinophagales</taxon>
        <taxon>Chitinophagaceae</taxon>
        <taxon>Polluticaenibacter</taxon>
    </lineage>
</organism>
<dbReference type="PANTHER" id="PTHR42915">
    <property type="entry name" value="HYPOTHETICAL 460 KDA PROTEIN IN FEUA-SIGW INTERGENIC REGION [PRECURSOR]"/>
    <property type="match status" value="1"/>
</dbReference>